<evidence type="ECO:0000256" key="4">
    <source>
        <dbReference type="ARBA" id="ARBA00023163"/>
    </source>
</evidence>
<dbReference type="InterPro" id="IPR007627">
    <property type="entry name" value="RNA_pol_sigma70_r2"/>
</dbReference>
<dbReference type="Gene3D" id="1.20.120.1810">
    <property type="match status" value="1"/>
</dbReference>
<dbReference type="PRINTS" id="PR00046">
    <property type="entry name" value="SIGMA70FCT"/>
</dbReference>
<proteinExistence type="predicted"/>
<feature type="domain" description="RNA polymerase sigma-70 region 2" evidence="7">
    <location>
        <begin position="51"/>
        <end position="115"/>
    </location>
</feature>
<keyword evidence="4" id="KW-0804">Transcription</keyword>
<dbReference type="Proteomes" id="UP000280296">
    <property type="component" value="Unassembled WGS sequence"/>
</dbReference>
<organism evidence="9 10">
    <name type="scientific">Tautonia sociabilis</name>
    <dbReference type="NCBI Taxonomy" id="2080755"/>
    <lineage>
        <taxon>Bacteria</taxon>
        <taxon>Pseudomonadati</taxon>
        <taxon>Planctomycetota</taxon>
        <taxon>Planctomycetia</taxon>
        <taxon>Isosphaerales</taxon>
        <taxon>Isosphaeraceae</taxon>
        <taxon>Tautonia</taxon>
    </lineage>
</organism>
<accession>A0A432MIY6</accession>
<dbReference type="GO" id="GO:0003677">
    <property type="term" value="F:DNA binding"/>
    <property type="evidence" value="ECO:0007669"/>
    <property type="project" value="UniProtKB-KW"/>
</dbReference>
<dbReference type="InterPro" id="IPR013324">
    <property type="entry name" value="RNA_pol_sigma_r3/r4-like"/>
</dbReference>
<evidence type="ECO:0000259" key="7">
    <source>
        <dbReference type="Pfam" id="PF04542"/>
    </source>
</evidence>
<evidence type="ECO:0000256" key="1">
    <source>
        <dbReference type="ARBA" id="ARBA00023015"/>
    </source>
</evidence>
<evidence type="ECO:0000256" key="5">
    <source>
        <dbReference type="SAM" id="MobiDB-lite"/>
    </source>
</evidence>
<feature type="compositionally biased region" description="Basic residues" evidence="5">
    <location>
        <begin position="281"/>
        <end position="293"/>
    </location>
</feature>
<keyword evidence="1" id="KW-0805">Transcription regulation</keyword>
<feature type="compositionally biased region" description="Acidic residues" evidence="5">
    <location>
        <begin position="184"/>
        <end position="194"/>
    </location>
</feature>
<dbReference type="OrthoDB" id="1185556at2"/>
<feature type="domain" description="RNA polymerase sigma-70 region 1.2" evidence="6">
    <location>
        <begin position="14"/>
        <end position="46"/>
    </location>
</feature>
<dbReference type="GO" id="GO:0006352">
    <property type="term" value="P:DNA-templated transcription initiation"/>
    <property type="evidence" value="ECO:0007669"/>
    <property type="project" value="InterPro"/>
</dbReference>
<dbReference type="Gene3D" id="1.10.10.10">
    <property type="entry name" value="Winged helix-like DNA-binding domain superfamily/Winged helix DNA-binding domain"/>
    <property type="match status" value="2"/>
</dbReference>
<evidence type="ECO:0000313" key="9">
    <source>
        <dbReference type="EMBL" id="RUL87116.1"/>
    </source>
</evidence>
<dbReference type="SUPFAM" id="SSF88659">
    <property type="entry name" value="Sigma3 and sigma4 domains of RNA polymerase sigma factors"/>
    <property type="match status" value="2"/>
</dbReference>
<evidence type="ECO:0000259" key="6">
    <source>
        <dbReference type="Pfam" id="PF00140"/>
    </source>
</evidence>
<evidence type="ECO:0000259" key="8">
    <source>
        <dbReference type="Pfam" id="PF04545"/>
    </source>
</evidence>
<feature type="region of interest" description="Disordered" evidence="5">
    <location>
        <begin position="184"/>
        <end position="210"/>
    </location>
</feature>
<dbReference type="AlphaFoldDB" id="A0A432MIY6"/>
<name>A0A432MIY6_9BACT</name>
<feature type="region of interest" description="Disordered" evidence="5">
    <location>
        <begin position="269"/>
        <end position="299"/>
    </location>
</feature>
<feature type="domain" description="RNA polymerase sigma-70 region 4" evidence="8">
    <location>
        <begin position="218"/>
        <end position="268"/>
    </location>
</feature>
<dbReference type="InterPro" id="IPR014284">
    <property type="entry name" value="RNA_pol_sigma-70_dom"/>
</dbReference>
<keyword evidence="3" id="KW-0238">DNA-binding</keyword>
<protein>
    <submittedName>
        <fullName evidence="9">RNA polymerase sigma factor RpoD/SigA</fullName>
    </submittedName>
</protein>
<dbReference type="SUPFAM" id="SSF88946">
    <property type="entry name" value="Sigma2 domain of RNA polymerase sigma factors"/>
    <property type="match status" value="1"/>
</dbReference>
<dbReference type="PIRSF" id="PIRSF000770">
    <property type="entry name" value="RNA_pol_sigma-SigE/K"/>
    <property type="match status" value="1"/>
</dbReference>
<keyword evidence="2" id="KW-0731">Sigma factor</keyword>
<dbReference type="InterPro" id="IPR036388">
    <property type="entry name" value="WH-like_DNA-bd_sf"/>
</dbReference>
<gene>
    <name evidence="9" type="ORF">TsocGM_13620</name>
</gene>
<dbReference type="InterPro" id="IPR050239">
    <property type="entry name" value="Sigma-70_RNA_pol_init_factors"/>
</dbReference>
<dbReference type="GO" id="GO:0016987">
    <property type="term" value="F:sigma factor activity"/>
    <property type="evidence" value="ECO:0007669"/>
    <property type="project" value="UniProtKB-KW"/>
</dbReference>
<dbReference type="EMBL" id="RYZH01000025">
    <property type="protein sequence ID" value="RUL87116.1"/>
    <property type="molecule type" value="Genomic_DNA"/>
</dbReference>
<reference evidence="9 10" key="1">
    <citation type="submission" date="2018-12" db="EMBL/GenBank/DDBJ databases">
        <authorList>
            <person name="Toschakov S.V."/>
        </authorList>
    </citation>
    <scope>NUCLEOTIDE SEQUENCE [LARGE SCALE GENOMIC DNA]</scope>
    <source>
        <strain evidence="9 10">GM2012</strain>
    </source>
</reference>
<dbReference type="Pfam" id="PF04542">
    <property type="entry name" value="Sigma70_r2"/>
    <property type="match status" value="1"/>
</dbReference>
<dbReference type="Pfam" id="PF00140">
    <property type="entry name" value="Sigma70_r1_2"/>
    <property type="match status" value="1"/>
</dbReference>
<evidence type="ECO:0000256" key="2">
    <source>
        <dbReference type="ARBA" id="ARBA00023082"/>
    </source>
</evidence>
<dbReference type="PANTHER" id="PTHR30603:SF60">
    <property type="entry name" value="RNA POLYMERASE SIGMA FACTOR RPOD"/>
    <property type="match status" value="1"/>
</dbReference>
<dbReference type="RefSeq" id="WP_126726016.1">
    <property type="nucleotide sequence ID" value="NZ_RYZH01000025.1"/>
</dbReference>
<evidence type="ECO:0000256" key="3">
    <source>
        <dbReference type="ARBA" id="ARBA00023125"/>
    </source>
</evidence>
<keyword evidence="10" id="KW-1185">Reference proteome</keyword>
<evidence type="ECO:0000313" key="10">
    <source>
        <dbReference type="Proteomes" id="UP000280296"/>
    </source>
</evidence>
<dbReference type="PANTHER" id="PTHR30603">
    <property type="entry name" value="RNA POLYMERASE SIGMA FACTOR RPO"/>
    <property type="match status" value="1"/>
</dbReference>
<dbReference type="CDD" id="cd06171">
    <property type="entry name" value="Sigma70_r4"/>
    <property type="match status" value="1"/>
</dbReference>
<reference evidence="9 10" key="2">
    <citation type="submission" date="2019-01" db="EMBL/GenBank/DDBJ databases">
        <title>Tautonia sociabilis, a novel thermotolerant planctomycete of Isosphaeraceae family, isolated from a 4000 m deep subterranean habitat.</title>
        <authorList>
            <person name="Kovaleva O.L."/>
            <person name="Elcheninov A.G."/>
            <person name="Van Heerden E."/>
            <person name="Toshchakov S.V."/>
            <person name="Novikov A."/>
            <person name="Bonch-Osmolovskaya E.A."/>
            <person name="Kublanov I.V."/>
        </authorList>
    </citation>
    <scope>NUCLEOTIDE SEQUENCE [LARGE SCALE GENOMIC DNA]</scope>
    <source>
        <strain evidence="9 10">GM2012</strain>
    </source>
</reference>
<dbReference type="NCBIfam" id="TIGR02937">
    <property type="entry name" value="sigma70-ECF"/>
    <property type="match status" value="1"/>
</dbReference>
<dbReference type="InterPro" id="IPR009042">
    <property type="entry name" value="RNA_pol_sigma70_r1_2"/>
</dbReference>
<dbReference type="InterPro" id="IPR000943">
    <property type="entry name" value="RNA_pol_sigma70"/>
</dbReference>
<dbReference type="Pfam" id="PF04545">
    <property type="entry name" value="Sigma70_r4"/>
    <property type="match status" value="1"/>
</dbReference>
<sequence>MGRSCTRERAASSPLGDYLREIRDHDLLTADEEVALARAVREGDEAARARLIRANLRLVVKVARDFEGRGLALEDLVGEGNLGLIRAAKEFDPRFGTRFSTYASHWIKQAIRHALITTTATIRLPAHMVGLLTKWRRAERAYLREFGHAPTFEHLAVSLGLSEAKRRMVEQALLACRLLPGGGESDEGGALDEAADPREAPEAPMEADDDRRDLMRRLARLDDRERTILTLRFGLGDREPMTLKEIGRRLGVTREWVRKIEVRAVRKLDDDWSPPASVGGRRPRASAARRSRRPALQSA</sequence>
<comment type="caution">
    <text evidence="9">The sequence shown here is derived from an EMBL/GenBank/DDBJ whole genome shotgun (WGS) entry which is preliminary data.</text>
</comment>
<dbReference type="InterPro" id="IPR007630">
    <property type="entry name" value="RNA_pol_sigma70_r4"/>
</dbReference>
<dbReference type="InterPro" id="IPR013325">
    <property type="entry name" value="RNA_pol_sigma_r2"/>
</dbReference>